<gene>
    <name evidence="3" type="ORF">DPX39_100151500</name>
</gene>
<evidence type="ECO:0000256" key="2">
    <source>
        <dbReference type="SAM" id="Phobius"/>
    </source>
</evidence>
<evidence type="ECO:0000313" key="4">
    <source>
        <dbReference type="Proteomes" id="UP000266743"/>
    </source>
</evidence>
<comment type="caution">
    <text evidence="3">The sequence shown here is derived from an EMBL/GenBank/DDBJ whole genome shotgun (WGS) entry which is preliminary data.</text>
</comment>
<reference evidence="3 4" key="1">
    <citation type="submission" date="2018-09" db="EMBL/GenBank/DDBJ databases">
        <title>whole genome sequence of T. equiperdum IVM-t1 strain.</title>
        <authorList>
            <person name="Suganuma K."/>
        </authorList>
    </citation>
    <scope>NUCLEOTIDE SEQUENCE [LARGE SCALE GENOMIC DNA]</scope>
    <source>
        <strain evidence="3 4">IVM-t1</strain>
    </source>
</reference>
<evidence type="ECO:0000313" key="3">
    <source>
        <dbReference type="EMBL" id="RHW68820.1"/>
    </source>
</evidence>
<proteinExistence type="predicted"/>
<keyword evidence="2" id="KW-0812">Transmembrane</keyword>
<dbReference type="EMBL" id="QSBY01000010">
    <property type="protein sequence ID" value="RHW68820.1"/>
    <property type="molecule type" value="Genomic_DNA"/>
</dbReference>
<evidence type="ECO:0000256" key="1">
    <source>
        <dbReference type="SAM" id="MobiDB-lite"/>
    </source>
</evidence>
<sequence>MCTTRCLHIGNKGCGCAPALVSIIGGFPISLTFLVLMQCALYSSAMGEEEALLVGRSCHLNSSDGGGVCHGFSKRNVRRPLHRSRQPLAAHNVSTVYKLGNIVCRGTCDSATRRGSLHHTRIFGVANRTLSSQYPAAPSRDGEASDDMLFEISKDRQSLRLRLVTSIGNMAVRFVTFEPLRSITNKTLEGGSLLTSASVPTAANPSFNTSCLDRQGRDGSATTIWKFDDRKLTNRLDTQSDAYKSGENYYHKFGGNHRDCDVYRLDPCKYAPMLTPPGAISGGYERSLGIHWKLHINDCDATWIGDISLNYLLQMRNSSTGEPLFTLLDGNILIGSVYLQVVEPVSWSLPSKGVVFGYQPYNLRLQLQSTTAAVTRMPQALNHRSIQSGTATSHERMGNKRHLPGSSKRSSSLVHDVKSPNVTLSSLIGVWSTSSCDNITGRQLYSYNFLVRLRRRSPVNSTAASGAQSSLHTAAAPRVTGVEMINSSLTVPIVHNHSACPGNMHNKSRYGELPQPARVTEVHFERVQVVGVLRRQSKDSEPGDDVLNVSATGRVVTRSTKPSVSGSAKDAFVLRILFEDGRSDLINIRQGIRISGFGFEVYAELCRLPLQWWSLGRGGQLPLAAQLEARSVLEDVIRGRAKKGNGCTTEGNRSYGSNDRVHVSLNVRKTGDVPFQVTKVSLHRLVLSVDAAAVSGTFRCNRTTKKGRALQFLLDSESHHRVEKEEWVNGEDSSSRVRCRSSSEYASLLHYRRTANDSSHQHADLRHSPSTASPSFSFIPGALIRRGFSGRVEFHLKAVLRVSENDTNSEFLLTEGFRFTVEASPKSTVLKAAIPSPSGDDNSTTAGNTQFVTISKGLAVVLYVVLTGVIAAAAAVGLLLEWRFHMTIKALRRRMSESAVPIDVEQPPDCDLGAKEKETC</sequence>
<feature type="transmembrane region" description="Helical" evidence="2">
    <location>
        <begin position="860"/>
        <end position="884"/>
    </location>
</feature>
<protein>
    <submittedName>
        <fullName evidence="3">Uncharacterized protein</fullName>
    </submittedName>
</protein>
<accession>A0A3L6L2U3</accession>
<organism evidence="3 4">
    <name type="scientific">Trypanosoma brucei equiperdum</name>
    <dbReference type="NCBI Taxonomy" id="630700"/>
    <lineage>
        <taxon>Eukaryota</taxon>
        <taxon>Discoba</taxon>
        <taxon>Euglenozoa</taxon>
        <taxon>Kinetoplastea</taxon>
        <taxon>Metakinetoplastina</taxon>
        <taxon>Trypanosomatida</taxon>
        <taxon>Trypanosomatidae</taxon>
        <taxon>Trypanosoma</taxon>
    </lineage>
</organism>
<dbReference type="AlphaFoldDB" id="A0A3L6L2U3"/>
<name>A0A3L6L2U3_9TRYP</name>
<feature type="compositionally biased region" description="Polar residues" evidence="1">
    <location>
        <begin position="383"/>
        <end position="392"/>
    </location>
</feature>
<keyword evidence="2" id="KW-1133">Transmembrane helix</keyword>
<keyword evidence="2" id="KW-0472">Membrane</keyword>
<feature type="region of interest" description="Disordered" evidence="1">
    <location>
        <begin position="383"/>
        <end position="415"/>
    </location>
</feature>
<dbReference type="Proteomes" id="UP000266743">
    <property type="component" value="Chromosome 10"/>
</dbReference>